<organism evidence="10 11">
    <name type="scientific">Dillenia turbinata</name>
    <dbReference type="NCBI Taxonomy" id="194707"/>
    <lineage>
        <taxon>Eukaryota</taxon>
        <taxon>Viridiplantae</taxon>
        <taxon>Streptophyta</taxon>
        <taxon>Embryophyta</taxon>
        <taxon>Tracheophyta</taxon>
        <taxon>Spermatophyta</taxon>
        <taxon>Magnoliopsida</taxon>
        <taxon>eudicotyledons</taxon>
        <taxon>Gunneridae</taxon>
        <taxon>Pentapetalae</taxon>
        <taxon>Dilleniales</taxon>
        <taxon>Dilleniaceae</taxon>
        <taxon>Dillenia</taxon>
    </lineage>
</organism>
<proteinExistence type="predicted"/>
<feature type="repeat" description="Pumilio" evidence="7">
    <location>
        <begin position="735"/>
        <end position="770"/>
    </location>
</feature>
<dbReference type="InterPro" id="IPR001313">
    <property type="entry name" value="Pumilio_RNA-bd_rpt"/>
</dbReference>
<feature type="region of interest" description="Disordered" evidence="8">
    <location>
        <begin position="163"/>
        <end position="182"/>
    </location>
</feature>
<dbReference type="PROSITE" id="PS50302">
    <property type="entry name" value="PUM"/>
    <property type="match status" value="8"/>
</dbReference>
<evidence type="ECO:0000256" key="2">
    <source>
        <dbReference type="ARBA" id="ARBA00022490"/>
    </source>
</evidence>
<evidence type="ECO:0000256" key="5">
    <source>
        <dbReference type="ARBA" id="ARBA00022884"/>
    </source>
</evidence>
<dbReference type="PROSITE" id="PS50303">
    <property type="entry name" value="PUM_HD"/>
    <property type="match status" value="1"/>
</dbReference>
<dbReference type="InterPro" id="IPR011989">
    <property type="entry name" value="ARM-like"/>
</dbReference>
<evidence type="ECO:0000256" key="4">
    <source>
        <dbReference type="ARBA" id="ARBA00022845"/>
    </source>
</evidence>
<evidence type="ECO:0000256" key="1">
    <source>
        <dbReference type="ARBA" id="ARBA00004496"/>
    </source>
</evidence>
<feature type="repeat" description="Pumilio" evidence="7">
    <location>
        <begin position="807"/>
        <end position="842"/>
    </location>
</feature>
<dbReference type="InterPro" id="IPR033712">
    <property type="entry name" value="Pumilio_RNA-bd"/>
</dbReference>
<dbReference type="SUPFAM" id="SSF48371">
    <property type="entry name" value="ARM repeat"/>
    <property type="match status" value="1"/>
</dbReference>
<feature type="region of interest" description="Disordered" evidence="8">
    <location>
        <begin position="216"/>
        <end position="250"/>
    </location>
</feature>
<evidence type="ECO:0000256" key="8">
    <source>
        <dbReference type="SAM" id="MobiDB-lite"/>
    </source>
</evidence>
<feature type="region of interest" description="Disordered" evidence="8">
    <location>
        <begin position="579"/>
        <end position="599"/>
    </location>
</feature>
<feature type="repeat" description="Pumilio" evidence="7">
    <location>
        <begin position="771"/>
        <end position="806"/>
    </location>
</feature>
<dbReference type="CDD" id="cd07920">
    <property type="entry name" value="Pumilio"/>
    <property type="match status" value="1"/>
</dbReference>
<feature type="repeat" description="Pumilio" evidence="7">
    <location>
        <begin position="880"/>
        <end position="915"/>
    </location>
</feature>
<dbReference type="GO" id="GO:0003729">
    <property type="term" value="F:mRNA binding"/>
    <property type="evidence" value="ECO:0007669"/>
    <property type="project" value="UniProtKB-ARBA"/>
</dbReference>
<evidence type="ECO:0000313" key="10">
    <source>
        <dbReference type="EMBL" id="KAK6944608.1"/>
    </source>
</evidence>
<keyword evidence="2" id="KW-0963">Cytoplasm</keyword>
<dbReference type="Pfam" id="PF07990">
    <property type="entry name" value="NABP"/>
    <property type="match status" value="1"/>
</dbReference>
<dbReference type="InterPro" id="IPR033133">
    <property type="entry name" value="PUM-HD"/>
</dbReference>
<dbReference type="AlphaFoldDB" id="A0AAN8WDM1"/>
<dbReference type="GO" id="GO:0006417">
    <property type="term" value="P:regulation of translation"/>
    <property type="evidence" value="ECO:0007669"/>
    <property type="project" value="UniProtKB-KW"/>
</dbReference>
<dbReference type="Pfam" id="PF00806">
    <property type="entry name" value="PUF"/>
    <property type="match status" value="8"/>
</dbReference>
<dbReference type="FunFam" id="1.25.10.10:FF:000004">
    <property type="entry name" value="Pumilio homolog 1 isoform 2"/>
    <property type="match status" value="1"/>
</dbReference>
<comment type="function">
    <text evidence="6">Sequence-specific RNA-binding protein that regulates translation and mRNA stability by binding the 3'-UTR of target mRNAs. Binds the APUM-binding elements (APBEs) in the 3'-UTR mRNA sequence of CLV1, PNH, WUS and FAS2.</text>
</comment>
<protein>
    <submittedName>
        <fullName evidence="10">Nucleic acid binding NABP</fullName>
    </submittedName>
</protein>
<keyword evidence="11" id="KW-1185">Reference proteome</keyword>
<dbReference type="PANTHER" id="PTHR12537:SF119">
    <property type="entry name" value="PUMILIO HOMOLOG 6, CHLOROPLASTIC"/>
    <property type="match status" value="1"/>
</dbReference>
<feature type="repeat" description="Pumilio" evidence="7">
    <location>
        <begin position="699"/>
        <end position="734"/>
    </location>
</feature>
<keyword evidence="4" id="KW-0810">Translation regulation</keyword>
<feature type="repeat" description="Pumilio" evidence="7">
    <location>
        <begin position="916"/>
        <end position="951"/>
    </location>
</feature>
<dbReference type="SMART" id="SM00025">
    <property type="entry name" value="Pumilio"/>
    <property type="match status" value="8"/>
</dbReference>
<dbReference type="PANTHER" id="PTHR12537">
    <property type="entry name" value="RNA BINDING PROTEIN PUMILIO-RELATED"/>
    <property type="match status" value="1"/>
</dbReference>
<keyword evidence="5" id="KW-0694">RNA-binding</keyword>
<gene>
    <name evidence="10" type="ORF">RJ641_025710</name>
</gene>
<accession>A0AAN8WDM1</accession>
<evidence type="ECO:0000313" key="11">
    <source>
        <dbReference type="Proteomes" id="UP001370490"/>
    </source>
</evidence>
<dbReference type="Proteomes" id="UP001370490">
    <property type="component" value="Unassembled WGS sequence"/>
</dbReference>
<evidence type="ECO:0000256" key="6">
    <source>
        <dbReference type="ARBA" id="ARBA00055193"/>
    </source>
</evidence>
<feature type="repeat" description="Pumilio" evidence="7">
    <location>
        <begin position="952"/>
        <end position="993"/>
    </location>
</feature>
<keyword evidence="3" id="KW-0677">Repeat</keyword>
<name>A0AAN8WDM1_9MAGN</name>
<evidence type="ECO:0000259" key="9">
    <source>
        <dbReference type="PROSITE" id="PS50303"/>
    </source>
</evidence>
<dbReference type="GO" id="GO:0005737">
    <property type="term" value="C:cytoplasm"/>
    <property type="evidence" value="ECO:0007669"/>
    <property type="project" value="UniProtKB-SubCell"/>
</dbReference>
<feature type="repeat" description="Pumilio" evidence="7">
    <location>
        <begin position="843"/>
        <end position="879"/>
    </location>
</feature>
<dbReference type="InterPro" id="IPR012940">
    <property type="entry name" value="NABP"/>
</dbReference>
<feature type="compositionally biased region" description="Polar residues" evidence="8">
    <location>
        <begin position="241"/>
        <end position="250"/>
    </location>
</feature>
<feature type="domain" description="PUM-HD" evidence="9">
    <location>
        <begin position="679"/>
        <end position="1019"/>
    </location>
</feature>
<dbReference type="InterPro" id="IPR016024">
    <property type="entry name" value="ARM-type_fold"/>
</dbReference>
<sequence>MATESPIRMLEMSGKWPSHNRAAKFAPSAANMATEELGLLLKGHRLPKGRETVPNRSGSAPPSMEGSVAAVENLISQQYTGLNAGVGGLNHTGRYASEEQMRADPAYLAYYCSNVNMNPRLPPPLVSSENWRLVRHIDSFGNNMRLTSFDDNSYGSLRLSRETLSTHKEEPEEDRSPQQLSDDWLERSNMFWPEEEAHSLSGPHKSLVELIQEDFPRTPSPVYNKPRATSHGSTEEAVDNDATSNSLHEPSFSTKETLEMNASSMSLSTVTSSMVADDMGLSSIDASITQASNSYFPNPEGSIPTPYRGDVNNTETQLADETLVRGVSESDLTSFKSEMKALKLSSSPNSGNYKSQEQWQHMHQSNLLPQQVRQQQTNNFQVQGAQSHMTSPGVNNVYGVGEHFPHGPYKFSSGEMPPVLQTSGFTPPLYATAAYMSSTNPYYPNLQGPGLFSPQYGVSGYTLNSNVLTPLVAGYPHHGAIPFAFDGTAGPSFDARSPGVSAGGSITQGVEMQHLNKFYGQLGFAMQPSFPDPLYMQYLQQPYGDAYNVSAPIDPPLPARIGVIGSQVSALEQKGSSFATNSADQKPQHPRSGGISNLNLRRGGIGGQGYVGSPANMSILMQFPTSPLASPVLSGSPVGGVNLSAGRNDMRFSAGSGRHSGAYSGWQGQRGFERFDDSKTYSFLEELKSGKGRRFELSDIAGHIMEFSADQHGSRFIQQKLENCSVEEKASVFKEILPHASKLMTDVFGNYVIQKFFEYGSREQRKELANQLTGQILPLSLQMYGCRVIQKALDVIELDQKTQLVGELDGHVMRCVRDQNGNHVIQKCIESIPSENIGFIISAFRGQVGTLSTHPYGCRVIQRVLEHCTDELQSQFIVDEILESVCTLAQDQYGNYVTQHVLERGKPQERSQIINNLSGHIVQMSQHKFASNVVEKCLQHGDAAERELLIDEVVGQSEGNDNLLIMMKDQFANYVVQKILETCTESQRERLLSRIRGHLHALKKYTYGKHIVARFEQLFGEGEFSPVQNLVVSGETLPSSVFGQNCHKAKILKLMIEADIYFKLDFLFVTGTFNVEACDPFVLHLRHCLFFV</sequence>
<dbReference type="EMBL" id="JBAMMX010000003">
    <property type="protein sequence ID" value="KAK6944608.1"/>
    <property type="molecule type" value="Genomic_DNA"/>
</dbReference>
<feature type="compositionally biased region" description="Basic and acidic residues" evidence="8">
    <location>
        <begin position="163"/>
        <end position="176"/>
    </location>
</feature>
<comment type="subcellular location">
    <subcellularLocation>
        <location evidence="1">Cytoplasm</location>
    </subcellularLocation>
</comment>
<evidence type="ECO:0000256" key="7">
    <source>
        <dbReference type="PROSITE-ProRule" id="PRU00317"/>
    </source>
</evidence>
<comment type="caution">
    <text evidence="10">The sequence shown here is derived from an EMBL/GenBank/DDBJ whole genome shotgun (WGS) entry which is preliminary data.</text>
</comment>
<reference evidence="10 11" key="1">
    <citation type="submission" date="2023-12" db="EMBL/GenBank/DDBJ databases">
        <title>A high-quality genome assembly for Dillenia turbinata (Dilleniales).</title>
        <authorList>
            <person name="Chanderbali A."/>
        </authorList>
    </citation>
    <scope>NUCLEOTIDE SEQUENCE [LARGE SCALE GENOMIC DNA]</scope>
    <source>
        <strain evidence="10">LSX21</strain>
        <tissue evidence="10">Leaf</tissue>
    </source>
</reference>
<dbReference type="Gene3D" id="1.25.10.10">
    <property type="entry name" value="Leucine-rich Repeat Variant"/>
    <property type="match status" value="1"/>
</dbReference>
<evidence type="ECO:0000256" key="3">
    <source>
        <dbReference type="ARBA" id="ARBA00022737"/>
    </source>
</evidence>